<organism evidence="3">
    <name type="scientific">Salmonella montevideo</name>
    <dbReference type="NCBI Taxonomy" id="115981"/>
    <lineage>
        <taxon>Bacteria</taxon>
        <taxon>Pseudomonadati</taxon>
        <taxon>Pseudomonadota</taxon>
        <taxon>Gammaproteobacteria</taxon>
        <taxon>Enterobacterales</taxon>
        <taxon>Enterobacteriaceae</taxon>
        <taxon>Salmonella</taxon>
    </lineage>
</organism>
<dbReference type="EMBL" id="DAAQTK010000032">
    <property type="protein sequence ID" value="HAE0785270.1"/>
    <property type="molecule type" value="Genomic_DNA"/>
</dbReference>
<evidence type="ECO:0000313" key="1">
    <source>
        <dbReference type="EMBL" id="EBW3455476.1"/>
    </source>
</evidence>
<evidence type="ECO:0000313" key="7">
    <source>
        <dbReference type="EMBL" id="HAE4142925.1"/>
    </source>
</evidence>
<reference evidence="4" key="1">
    <citation type="journal article" date="2018" name="Genome Biol.">
        <title>SKESA: strategic k-mer extension for scrupulous assemblies.</title>
        <authorList>
            <person name="Souvorov A."/>
            <person name="Agarwala R."/>
            <person name="Lipman D.J."/>
        </authorList>
    </citation>
    <scope>NUCLEOTIDE SEQUENCE</scope>
    <source>
        <strain evidence="8">12-4802</strain>
        <strain evidence="7">BCW_2023</strain>
        <strain evidence="4">Salmonella enterica</strain>
    </source>
</reference>
<dbReference type="EMBL" id="DAARVT010000004">
    <property type="protein sequence ID" value="HAE4142925.1"/>
    <property type="molecule type" value="Genomic_DNA"/>
</dbReference>
<evidence type="ECO:0000313" key="2">
    <source>
        <dbReference type="EMBL" id="EBZ3295360.1"/>
    </source>
</evidence>
<dbReference type="EMBL" id="DAAQWK010000004">
    <property type="protein sequence ID" value="HAE1154314.1"/>
    <property type="molecule type" value="Genomic_DNA"/>
</dbReference>
<reference evidence="2" key="2">
    <citation type="submission" date="2018-10" db="EMBL/GenBank/DDBJ databases">
        <authorList>
            <consortium name="NARMS: The National Antimicrobial Resistance Monitoring System"/>
        </authorList>
    </citation>
    <scope>NUCLEOTIDE SEQUENCE</scope>
    <source>
        <strain evidence="2">FSIS11814638</strain>
    </source>
</reference>
<proteinExistence type="predicted"/>
<name>A0A3V6QDD5_SALMO</name>
<reference evidence="4" key="4">
    <citation type="submission" date="2019-04" db="EMBL/GenBank/DDBJ databases">
        <authorList>
            <consortium name="NCBI Pathogen Detection Project"/>
        </authorList>
    </citation>
    <scope>NUCLEOTIDE SEQUENCE</scope>
    <source>
        <strain evidence="8">12-4802</strain>
        <strain evidence="7">BCW_2023</strain>
        <strain evidence="4">Salmonella enterica</strain>
    </source>
</reference>
<evidence type="ECO:0000313" key="5">
    <source>
        <dbReference type="EMBL" id="HAE0806287.1"/>
    </source>
</evidence>
<dbReference type="EMBL" id="AAHIBZ010000011">
    <property type="protein sequence ID" value="EBW3455476.1"/>
    <property type="molecule type" value="Genomic_DNA"/>
</dbReference>
<protein>
    <submittedName>
        <fullName evidence="3">Uncharacterized protein</fullName>
    </submittedName>
</protein>
<dbReference type="EMBL" id="DAAUCY010000016">
    <property type="protein sequence ID" value="HAF1252162.1"/>
    <property type="molecule type" value="Genomic_DNA"/>
</dbReference>
<gene>
    <name evidence="2" type="ORF">D9U82_11725</name>
    <name evidence="1" type="ORF">DPE74_11060</name>
    <name evidence="3" type="ORF">E1406_04995</name>
    <name evidence="6" type="ORF">G2800_09420</name>
    <name evidence="5" type="ORF">G2893_06290</name>
    <name evidence="4" type="ORF">G2898_14585</name>
    <name evidence="8" type="ORF">G9G40_001879</name>
    <name evidence="7" type="ORF">GND10_001435</name>
</gene>
<comment type="caution">
    <text evidence="3">The sequence shown here is derived from an EMBL/GenBank/DDBJ whole genome shotgun (WGS) entry which is preliminary data.</text>
</comment>
<accession>A0A3V6QDD5</accession>
<evidence type="ECO:0000313" key="6">
    <source>
        <dbReference type="EMBL" id="HAE1154314.1"/>
    </source>
</evidence>
<evidence type="ECO:0000313" key="4">
    <source>
        <dbReference type="EMBL" id="HAE0785270.1"/>
    </source>
</evidence>
<dbReference type="EMBL" id="DAAQTN010000003">
    <property type="protein sequence ID" value="HAE0806287.1"/>
    <property type="molecule type" value="Genomic_DNA"/>
</dbReference>
<dbReference type="EMBL" id="AAHQUA010000025">
    <property type="protein sequence ID" value="EBZ3295360.1"/>
    <property type="molecule type" value="Genomic_DNA"/>
</dbReference>
<sequence length="229" mass="25773">MFDIFSKLKGNKNVEDAQKTKRLAKWGAAAVTILPGLYALVTVDSESILKNYDLAKEWYLSTPAMTGSWSSRYPGDTDYVISDNAWLESEQQTSMELEVYDGKFDGVISTPQIRAFILKTPQLTDYFLLEGEKDSFWRSGTGYVYEVIGGKKYLFGVVNISLEDGHLVLTDKTPGGSELIPNKTTLTKREDAAFGERFQTHSNSAVTGMLEKFKELNEQRSRKEIFSSE</sequence>
<dbReference type="AlphaFoldDB" id="A0A3V6QDD5"/>
<dbReference type="EMBL" id="AAIOTV010000004">
    <property type="protein sequence ID" value="ECG5540198.1"/>
    <property type="molecule type" value="Genomic_DNA"/>
</dbReference>
<evidence type="ECO:0000313" key="3">
    <source>
        <dbReference type="EMBL" id="ECG5540198.1"/>
    </source>
</evidence>
<evidence type="ECO:0000313" key="8">
    <source>
        <dbReference type="EMBL" id="HAF1252162.1"/>
    </source>
</evidence>
<reference evidence="3" key="3">
    <citation type="submission" date="2019-03" db="EMBL/GenBank/DDBJ databases">
        <authorList>
            <person name="Ashton P.M."/>
            <person name="Dallman T."/>
            <person name="Nair S."/>
            <person name="De Pinna E."/>
            <person name="Peters T."/>
            <person name="Grant K."/>
        </authorList>
    </citation>
    <scope>NUCLEOTIDE SEQUENCE</scope>
    <source>
        <strain evidence="3">197101</strain>
        <strain evidence="1">401701</strain>
    </source>
</reference>